<dbReference type="PROSITE" id="PS00518">
    <property type="entry name" value="ZF_RING_1"/>
    <property type="match status" value="1"/>
</dbReference>
<dbReference type="GO" id="GO:0008270">
    <property type="term" value="F:zinc ion binding"/>
    <property type="evidence" value="ECO:0007669"/>
    <property type="project" value="UniProtKB-KW"/>
</dbReference>
<dbReference type="CDD" id="cd06257">
    <property type="entry name" value="DnaJ"/>
    <property type="match status" value="1"/>
</dbReference>
<dbReference type="Gene3D" id="1.25.40.10">
    <property type="entry name" value="Tetratricopeptide repeat domain"/>
    <property type="match status" value="3"/>
</dbReference>
<keyword evidence="11" id="KW-1185">Reference proteome</keyword>
<evidence type="ECO:0000256" key="4">
    <source>
        <dbReference type="ARBA" id="ARBA00022803"/>
    </source>
</evidence>
<accession>A0A1Z5JH64</accession>
<dbReference type="PROSITE" id="PS50076">
    <property type="entry name" value="DNAJ_2"/>
    <property type="match status" value="1"/>
</dbReference>
<name>A0A1Z5JH64_FISSO</name>
<evidence type="ECO:0000259" key="9">
    <source>
        <dbReference type="PROSITE" id="PS50089"/>
    </source>
</evidence>
<dbReference type="PRINTS" id="PR00625">
    <property type="entry name" value="JDOMAIN"/>
</dbReference>
<sequence length="618" mass="69855">MGFELQHVLSDAHHYGVFECVICQQLIDLDALVTTPCSHAFCDICLRQWLNKSTECPTCHQNLLFSNNNQHKCITIGGVSVNVEPLSLTQPLAHRSLKRVQVSCPFSQIGCDWKGDYGDLDSHLSKAAHHSNATDDSTQRTKQTAAMYKEEGNNKFASRHFRQAQDMYAKAISMLEVLGQKDEEVYLLLASLYANRSATHLILHEFSAAVYDATCATATDPFYVKAYSRKAKALVQLGSLEEAFRVLQQATSVVKGGQYDKLLAKELEQVTVLNQIFIEGSAQLGNNEFAAAKSSFSLLLSISQDWLSQTLEAPNVLLGVAKADLGLGLTDATLRLTLQVLKKHPQSTDAYALRGQCYLLMTEYDASLSLLKEALRRDPDSILLRKALKETISIQSLANQIKEALFYRRFEEANQKAAEAIQACVLLPPKSQLHAWLYTQRATASLRLKEHQNALKDCATVLYYLEDYVEAWLVRFQALHALERHEEALELSTDLLQRWGANDSRIRKAYEAANFEVRKRKRPDFYAMLGVTSLASEREIKKAYRQKAMELHPDRMVGQSEDVQRRGQRDFQLLGEGLEILTDDFKRRLYDDGYDTEAIKERVEAAKRAAHGRQSHYH</sequence>
<evidence type="ECO:0000256" key="3">
    <source>
        <dbReference type="ARBA" id="ARBA00022771"/>
    </source>
</evidence>
<reference evidence="10 11" key="1">
    <citation type="journal article" date="2015" name="Plant Cell">
        <title>Oil accumulation by the oleaginous diatom Fistulifera solaris as revealed by the genome and transcriptome.</title>
        <authorList>
            <person name="Tanaka T."/>
            <person name="Maeda Y."/>
            <person name="Veluchamy A."/>
            <person name="Tanaka M."/>
            <person name="Abida H."/>
            <person name="Marechal E."/>
            <person name="Bowler C."/>
            <person name="Muto M."/>
            <person name="Sunaga Y."/>
            <person name="Tanaka M."/>
            <person name="Yoshino T."/>
            <person name="Taniguchi T."/>
            <person name="Fukuda Y."/>
            <person name="Nemoto M."/>
            <person name="Matsumoto M."/>
            <person name="Wong P.S."/>
            <person name="Aburatani S."/>
            <person name="Fujibuchi W."/>
        </authorList>
    </citation>
    <scope>NUCLEOTIDE SEQUENCE [LARGE SCALE GENOMIC DNA]</scope>
    <source>
        <strain evidence="10 11">JPCC DA0580</strain>
    </source>
</reference>
<dbReference type="InterPro" id="IPR001623">
    <property type="entry name" value="DnaJ_domain"/>
</dbReference>
<keyword evidence="4 7" id="KW-0802">TPR repeat</keyword>
<dbReference type="EMBL" id="BDSP01000061">
    <property type="protein sequence ID" value="GAX13232.1"/>
    <property type="molecule type" value="Genomic_DNA"/>
</dbReference>
<dbReference type="Gene3D" id="1.10.287.110">
    <property type="entry name" value="DnaJ domain"/>
    <property type="match status" value="1"/>
</dbReference>
<dbReference type="SUPFAM" id="SSF46565">
    <property type="entry name" value="Chaperone J-domain"/>
    <property type="match status" value="1"/>
</dbReference>
<feature type="repeat" description="TPR" evidence="7">
    <location>
        <begin position="348"/>
        <end position="381"/>
    </location>
</feature>
<evidence type="ECO:0000256" key="2">
    <source>
        <dbReference type="ARBA" id="ARBA00022737"/>
    </source>
</evidence>
<dbReference type="GO" id="GO:0005737">
    <property type="term" value="C:cytoplasm"/>
    <property type="evidence" value="ECO:0007669"/>
    <property type="project" value="UniProtKB-ARBA"/>
</dbReference>
<dbReference type="SUPFAM" id="SSF48452">
    <property type="entry name" value="TPR-like"/>
    <property type="match status" value="2"/>
</dbReference>
<dbReference type="PANTHER" id="PTHR45188">
    <property type="entry name" value="DNAJ PROTEIN P58IPK HOMOLOG"/>
    <property type="match status" value="1"/>
</dbReference>
<dbReference type="PROSITE" id="PS50089">
    <property type="entry name" value="ZF_RING_2"/>
    <property type="match status" value="1"/>
</dbReference>
<dbReference type="Pfam" id="PF13923">
    <property type="entry name" value="zf-C3HC4_2"/>
    <property type="match status" value="1"/>
</dbReference>
<evidence type="ECO:0000256" key="7">
    <source>
        <dbReference type="PROSITE-ProRule" id="PRU00339"/>
    </source>
</evidence>
<evidence type="ECO:0000256" key="5">
    <source>
        <dbReference type="ARBA" id="ARBA00022833"/>
    </source>
</evidence>
<dbReference type="AlphaFoldDB" id="A0A1Z5JH64"/>
<dbReference type="InterPro" id="IPR001841">
    <property type="entry name" value="Znf_RING"/>
</dbReference>
<evidence type="ECO:0000256" key="6">
    <source>
        <dbReference type="PROSITE-ProRule" id="PRU00175"/>
    </source>
</evidence>
<proteinExistence type="predicted"/>
<dbReference type="PROSITE" id="PS50005">
    <property type="entry name" value="TPR"/>
    <property type="match status" value="1"/>
</dbReference>
<dbReference type="InterPro" id="IPR017907">
    <property type="entry name" value="Znf_RING_CS"/>
</dbReference>
<dbReference type="SUPFAM" id="SSF57850">
    <property type="entry name" value="RING/U-box"/>
    <property type="match status" value="1"/>
</dbReference>
<evidence type="ECO:0000259" key="8">
    <source>
        <dbReference type="PROSITE" id="PS50076"/>
    </source>
</evidence>
<gene>
    <name evidence="10" type="ORF">FisN_17Hh166</name>
</gene>
<dbReference type="PANTHER" id="PTHR45188:SF2">
    <property type="entry name" value="DNAJ HOMOLOG SUBFAMILY C MEMBER 7"/>
    <property type="match status" value="1"/>
</dbReference>
<organism evidence="10 11">
    <name type="scientific">Fistulifera solaris</name>
    <name type="common">Oleaginous diatom</name>
    <dbReference type="NCBI Taxonomy" id="1519565"/>
    <lineage>
        <taxon>Eukaryota</taxon>
        <taxon>Sar</taxon>
        <taxon>Stramenopiles</taxon>
        <taxon>Ochrophyta</taxon>
        <taxon>Bacillariophyta</taxon>
        <taxon>Bacillariophyceae</taxon>
        <taxon>Bacillariophycidae</taxon>
        <taxon>Naviculales</taxon>
        <taxon>Naviculaceae</taxon>
        <taxon>Fistulifera</taxon>
    </lineage>
</organism>
<dbReference type="SMART" id="SM00028">
    <property type="entry name" value="TPR"/>
    <property type="match status" value="5"/>
</dbReference>
<keyword evidence="5" id="KW-0862">Zinc</keyword>
<dbReference type="SMART" id="SM00271">
    <property type="entry name" value="DnaJ"/>
    <property type="match status" value="1"/>
</dbReference>
<evidence type="ECO:0000313" key="11">
    <source>
        <dbReference type="Proteomes" id="UP000198406"/>
    </source>
</evidence>
<keyword evidence="2" id="KW-0677">Repeat</keyword>
<dbReference type="Pfam" id="PF00226">
    <property type="entry name" value="DnaJ"/>
    <property type="match status" value="1"/>
</dbReference>
<feature type="domain" description="J" evidence="8">
    <location>
        <begin position="524"/>
        <end position="594"/>
    </location>
</feature>
<dbReference type="Proteomes" id="UP000198406">
    <property type="component" value="Unassembled WGS sequence"/>
</dbReference>
<dbReference type="InterPro" id="IPR036869">
    <property type="entry name" value="J_dom_sf"/>
</dbReference>
<dbReference type="Gene3D" id="3.30.40.10">
    <property type="entry name" value="Zinc/RING finger domain, C3HC4 (zinc finger)"/>
    <property type="match status" value="1"/>
</dbReference>
<keyword evidence="3 6" id="KW-0863">Zinc-finger</keyword>
<comment type="caution">
    <text evidence="10">The sequence shown here is derived from an EMBL/GenBank/DDBJ whole genome shotgun (WGS) entry which is preliminary data.</text>
</comment>
<dbReference type="InterPro" id="IPR011990">
    <property type="entry name" value="TPR-like_helical_dom_sf"/>
</dbReference>
<dbReference type="InterPro" id="IPR013083">
    <property type="entry name" value="Znf_RING/FYVE/PHD"/>
</dbReference>
<evidence type="ECO:0000313" key="10">
    <source>
        <dbReference type="EMBL" id="GAX13232.1"/>
    </source>
</evidence>
<dbReference type="SMART" id="SM00184">
    <property type="entry name" value="RING"/>
    <property type="match status" value="1"/>
</dbReference>
<feature type="domain" description="RING-type" evidence="9">
    <location>
        <begin position="20"/>
        <end position="60"/>
    </location>
</feature>
<dbReference type="InterPro" id="IPR019734">
    <property type="entry name" value="TPR_rpt"/>
</dbReference>
<dbReference type="OrthoDB" id="765884at2759"/>
<dbReference type="InParanoid" id="A0A1Z5JH64"/>
<keyword evidence="1" id="KW-0479">Metal-binding</keyword>
<evidence type="ECO:0000256" key="1">
    <source>
        <dbReference type="ARBA" id="ARBA00022723"/>
    </source>
</evidence>
<protein>
    <submittedName>
        <fullName evidence="10">DnaJ homolog subfamily C member 7</fullName>
    </submittedName>
</protein>